<accession>A0ABD5VG57</accession>
<organism evidence="1 2">
    <name type="scientific">Halorubellus litoreus</name>
    <dbReference type="NCBI Taxonomy" id="755308"/>
    <lineage>
        <taxon>Archaea</taxon>
        <taxon>Methanobacteriati</taxon>
        <taxon>Methanobacteriota</taxon>
        <taxon>Stenosarchaea group</taxon>
        <taxon>Halobacteria</taxon>
        <taxon>Halobacteriales</taxon>
        <taxon>Halorubellaceae</taxon>
        <taxon>Halorubellus</taxon>
    </lineage>
</organism>
<comment type="caution">
    <text evidence="1">The sequence shown here is derived from an EMBL/GenBank/DDBJ whole genome shotgun (WGS) entry which is preliminary data.</text>
</comment>
<dbReference type="RefSeq" id="WP_336350446.1">
    <property type="nucleotide sequence ID" value="NZ_JAZAQL010000002.1"/>
</dbReference>
<reference evidence="1 2" key="1">
    <citation type="journal article" date="2019" name="Int. J. Syst. Evol. Microbiol.">
        <title>The Global Catalogue of Microorganisms (GCM) 10K type strain sequencing project: providing services to taxonomists for standard genome sequencing and annotation.</title>
        <authorList>
            <consortium name="The Broad Institute Genomics Platform"/>
            <consortium name="The Broad Institute Genome Sequencing Center for Infectious Disease"/>
            <person name="Wu L."/>
            <person name="Ma J."/>
        </authorList>
    </citation>
    <scope>NUCLEOTIDE SEQUENCE [LARGE SCALE GENOMIC DNA]</scope>
    <source>
        <strain evidence="1 2">GX26</strain>
    </source>
</reference>
<evidence type="ECO:0000313" key="1">
    <source>
        <dbReference type="EMBL" id="MFC6953488.1"/>
    </source>
</evidence>
<proteinExistence type="predicted"/>
<keyword evidence="2" id="KW-1185">Reference proteome</keyword>
<sequence>MIAGNDQLRKDLNGKLQPPIDVLIDPSLLTASRSLNRLTKSTVFASQTQATLGRTPTEPRLGDLHIPTTFLELIEAEKQPTVQKTNLWNFYRGQAEAAFRDDIVDLIDQNNLLGWSGDAEFSNLGWSAALDDPARQDQLVNVLQEEISFLRSGGILLSRTPASFNAFRDAGVTTIDVGKAELVPELEEALSDIGYKDPATICGFAVSTADSTVDALSGNVLNESCNLLIYRFGR</sequence>
<evidence type="ECO:0000313" key="2">
    <source>
        <dbReference type="Proteomes" id="UP001596395"/>
    </source>
</evidence>
<gene>
    <name evidence="1" type="ORF">ACFQGB_11500</name>
</gene>
<dbReference type="AlphaFoldDB" id="A0ABD5VG57"/>
<dbReference type="EMBL" id="JBHSXN010000002">
    <property type="protein sequence ID" value="MFC6953488.1"/>
    <property type="molecule type" value="Genomic_DNA"/>
</dbReference>
<dbReference type="Proteomes" id="UP001596395">
    <property type="component" value="Unassembled WGS sequence"/>
</dbReference>
<protein>
    <submittedName>
        <fullName evidence="1">Uncharacterized protein</fullName>
    </submittedName>
</protein>
<name>A0ABD5VG57_9EURY</name>